<dbReference type="AlphaFoldDB" id="X6LGN4"/>
<feature type="non-terminal residue" evidence="1">
    <location>
        <position position="172"/>
    </location>
</feature>
<gene>
    <name evidence="1" type="ORF">RFI_36909</name>
</gene>
<protein>
    <submittedName>
        <fullName evidence="1">Uncharacterized protein</fullName>
    </submittedName>
</protein>
<sequence>MNGYIDKFVIMNKKNKMNDNLDWTIQQYETTLKNYPNLNKMMEEPFLLQMILTVLPSLIKQHPIGTKISKAQVYEAFNEQWIDIHVENIANKLSELRIQTNIKKIKFAFQQYCQDLGFEMFMQGNQVATENDYKGYEYNNIWSKLDPTMEMEIKHIDEKKIEIFGNNISMVI</sequence>
<accession>X6LGN4</accession>
<dbReference type="Proteomes" id="UP000023152">
    <property type="component" value="Unassembled WGS sequence"/>
</dbReference>
<keyword evidence="2" id="KW-1185">Reference proteome</keyword>
<reference evidence="1 2" key="1">
    <citation type="journal article" date="2013" name="Curr. Biol.">
        <title>The Genome of the Foraminiferan Reticulomyxa filosa.</title>
        <authorList>
            <person name="Glockner G."/>
            <person name="Hulsmann N."/>
            <person name="Schleicher M."/>
            <person name="Noegel A.A."/>
            <person name="Eichinger L."/>
            <person name="Gallinger C."/>
            <person name="Pawlowski J."/>
            <person name="Sierra R."/>
            <person name="Euteneuer U."/>
            <person name="Pillet L."/>
            <person name="Moustafa A."/>
            <person name="Platzer M."/>
            <person name="Groth M."/>
            <person name="Szafranski K."/>
            <person name="Schliwa M."/>
        </authorList>
    </citation>
    <scope>NUCLEOTIDE SEQUENCE [LARGE SCALE GENOMIC DNA]</scope>
</reference>
<name>X6LGN4_RETFI</name>
<proteinExistence type="predicted"/>
<evidence type="ECO:0000313" key="1">
    <source>
        <dbReference type="EMBL" id="ETO00531.1"/>
    </source>
</evidence>
<evidence type="ECO:0000313" key="2">
    <source>
        <dbReference type="Proteomes" id="UP000023152"/>
    </source>
</evidence>
<dbReference type="EMBL" id="ASPP01040781">
    <property type="protein sequence ID" value="ETO00531.1"/>
    <property type="molecule type" value="Genomic_DNA"/>
</dbReference>
<organism evidence="1 2">
    <name type="scientific">Reticulomyxa filosa</name>
    <dbReference type="NCBI Taxonomy" id="46433"/>
    <lineage>
        <taxon>Eukaryota</taxon>
        <taxon>Sar</taxon>
        <taxon>Rhizaria</taxon>
        <taxon>Retaria</taxon>
        <taxon>Foraminifera</taxon>
        <taxon>Monothalamids</taxon>
        <taxon>Reticulomyxidae</taxon>
        <taxon>Reticulomyxa</taxon>
    </lineage>
</organism>
<comment type="caution">
    <text evidence="1">The sequence shown here is derived from an EMBL/GenBank/DDBJ whole genome shotgun (WGS) entry which is preliminary data.</text>
</comment>